<dbReference type="InterPro" id="IPR020084">
    <property type="entry name" value="NUDIX_hydrolase_CS"/>
</dbReference>
<evidence type="ECO:0000256" key="1">
    <source>
        <dbReference type="ARBA" id="ARBA00001946"/>
    </source>
</evidence>
<reference evidence="5" key="1">
    <citation type="submission" date="2021-02" db="EMBL/GenBank/DDBJ databases">
        <title>Genome-Resolved Metagenomics of a Microbial Community Performing Photosynthetic Biological Nutrient Removal.</title>
        <authorList>
            <person name="Mcdaniel E.A."/>
        </authorList>
    </citation>
    <scope>NUCLEOTIDE SEQUENCE</scope>
    <source>
        <strain evidence="5">UWPOB_OBS1</strain>
    </source>
</reference>
<evidence type="ECO:0000256" key="2">
    <source>
        <dbReference type="ARBA" id="ARBA00022801"/>
    </source>
</evidence>
<organism evidence="5 6">
    <name type="scientific">Candidatus Obscuribacter phosphatis</name>
    <dbReference type="NCBI Taxonomy" id="1906157"/>
    <lineage>
        <taxon>Bacteria</taxon>
        <taxon>Bacillati</taxon>
        <taxon>Candidatus Melainabacteria</taxon>
        <taxon>Candidatus Obscuribacterales</taxon>
        <taxon>Candidatus Obscuribacteraceae</taxon>
        <taxon>Candidatus Obscuribacter</taxon>
    </lineage>
</organism>
<dbReference type="GO" id="GO:0016787">
    <property type="term" value="F:hydrolase activity"/>
    <property type="evidence" value="ECO:0007669"/>
    <property type="project" value="UniProtKB-KW"/>
</dbReference>
<evidence type="ECO:0000313" key="6">
    <source>
        <dbReference type="Proteomes" id="UP000664277"/>
    </source>
</evidence>
<evidence type="ECO:0000256" key="3">
    <source>
        <dbReference type="RuleBase" id="RU003476"/>
    </source>
</evidence>
<dbReference type="Gene3D" id="3.90.79.10">
    <property type="entry name" value="Nucleoside Triphosphate Pyrophosphohydrolase"/>
    <property type="match status" value="1"/>
</dbReference>
<dbReference type="PANTHER" id="PTHR43046:SF16">
    <property type="entry name" value="ADP-RIBOSE PYROPHOSPHATASE YJHB-RELATED"/>
    <property type="match status" value="1"/>
</dbReference>
<proteinExistence type="inferred from homology"/>
<comment type="similarity">
    <text evidence="3">Belongs to the Nudix hydrolase family.</text>
</comment>
<dbReference type="PANTHER" id="PTHR43046">
    <property type="entry name" value="GDP-MANNOSE MANNOSYL HYDROLASE"/>
    <property type="match status" value="1"/>
</dbReference>
<evidence type="ECO:0000313" key="5">
    <source>
        <dbReference type="EMBL" id="MBN8660868.1"/>
    </source>
</evidence>
<protein>
    <submittedName>
        <fullName evidence="5">NUDIX hydrolase</fullName>
    </submittedName>
</protein>
<dbReference type="PROSITE" id="PS51462">
    <property type="entry name" value="NUDIX"/>
    <property type="match status" value="1"/>
</dbReference>
<dbReference type="Pfam" id="PF00293">
    <property type="entry name" value="NUDIX"/>
    <property type="match status" value="1"/>
</dbReference>
<gene>
    <name evidence="5" type="ORF">J0M35_10915</name>
</gene>
<sequence>MPRTRFKKKPIQTIPTTRVSVIVTTADQKILLVKHRKGNRQYWVLPGGRLEYGETFFECAVREIQEETGLDIEVDDLVFLSEAIAPDRSRHIVNVYLTAHVVGGELRVGDEPVLAGVEYMPLDELDKITLFPPVGRIVIDSLPKATRGSIKYLGNLWV</sequence>
<dbReference type="SUPFAM" id="SSF55811">
    <property type="entry name" value="Nudix"/>
    <property type="match status" value="1"/>
</dbReference>
<dbReference type="PROSITE" id="PS00893">
    <property type="entry name" value="NUDIX_BOX"/>
    <property type="match status" value="1"/>
</dbReference>
<dbReference type="InterPro" id="IPR015797">
    <property type="entry name" value="NUDIX_hydrolase-like_dom_sf"/>
</dbReference>
<dbReference type="InterPro" id="IPR020476">
    <property type="entry name" value="Nudix_hydrolase"/>
</dbReference>
<accession>A0A8J7TNC2</accession>
<dbReference type="Proteomes" id="UP000664277">
    <property type="component" value="Unassembled WGS sequence"/>
</dbReference>
<dbReference type="EMBL" id="JAFLCK010000014">
    <property type="protein sequence ID" value="MBN8660868.1"/>
    <property type="molecule type" value="Genomic_DNA"/>
</dbReference>
<dbReference type="AlphaFoldDB" id="A0A8J7TNC2"/>
<feature type="domain" description="Nudix hydrolase" evidence="4">
    <location>
        <begin position="15"/>
        <end position="146"/>
    </location>
</feature>
<name>A0A8J7TNC2_9BACT</name>
<comment type="caution">
    <text evidence="5">The sequence shown here is derived from an EMBL/GenBank/DDBJ whole genome shotgun (WGS) entry which is preliminary data.</text>
</comment>
<keyword evidence="2 3" id="KW-0378">Hydrolase</keyword>
<dbReference type="PRINTS" id="PR00502">
    <property type="entry name" value="NUDIXFAMILY"/>
</dbReference>
<comment type="cofactor">
    <cofactor evidence="1">
        <name>Mg(2+)</name>
        <dbReference type="ChEBI" id="CHEBI:18420"/>
    </cofactor>
</comment>
<evidence type="ECO:0000259" key="4">
    <source>
        <dbReference type="PROSITE" id="PS51462"/>
    </source>
</evidence>
<dbReference type="InterPro" id="IPR000086">
    <property type="entry name" value="NUDIX_hydrolase_dom"/>
</dbReference>